<dbReference type="AlphaFoldDB" id="A0A543I3A7"/>
<dbReference type="PROSITE" id="PS50043">
    <property type="entry name" value="HTH_LUXR_2"/>
    <property type="match status" value="1"/>
</dbReference>
<keyword evidence="1" id="KW-0805">Transcription regulation</keyword>
<sequence length="327" mass="35783">MTTRSAGDGLAPFSDSTIRVLRLADRAISMAPRGDDFRLYAAIRVAMDCLASIDSFYVALIRPGVGMTAFPYTFDHGQALPIEVLPYGPKGLTAWMMASQKTYRYRDDDGAVINRGYMFGDEQETSRDAIVTPLWDADSDIPVTGFMAVLSSEPDTFTDEHARAFEWLASALALARSHRDTEKERLGLAELYPELGGPEMSTTEDLINFVAQELHGLQHSLEVLESSLENSATPGAVIHELTARCSMLLGKFSQLASVAAGPDVLATLTPRERQVAELLARIDGPSNRDIAASLGVKETTAKSHVAAVLRKLGVRQRAEVRWRLAQR</sequence>
<organism evidence="5 6">
    <name type="scientific">Humibacillus xanthopallidus</name>
    <dbReference type="NCBI Taxonomy" id="412689"/>
    <lineage>
        <taxon>Bacteria</taxon>
        <taxon>Bacillati</taxon>
        <taxon>Actinomycetota</taxon>
        <taxon>Actinomycetes</taxon>
        <taxon>Micrococcales</taxon>
        <taxon>Intrasporangiaceae</taxon>
        <taxon>Humibacillus</taxon>
    </lineage>
</organism>
<evidence type="ECO:0000256" key="2">
    <source>
        <dbReference type="ARBA" id="ARBA00023125"/>
    </source>
</evidence>
<accession>A0A543I3A7</accession>
<evidence type="ECO:0000259" key="4">
    <source>
        <dbReference type="PROSITE" id="PS50043"/>
    </source>
</evidence>
<gene>
    <name evidence="5" type="ORF">FBY41_1437</name>
</gene>
<comment type="caution">
    <text evidence="5">The sequence shown here is derived from an EMBL/GenBank/DDBJ whole genome shotgun (WGS) entry which is preliminary data.</text>
</comment>
<protein>
    <submittedName>
        <fullName evidence="5">Regulatory LuxR family protein</fullName>
    </submittedName>
</protein>
<dbReference type="GO" id="GO:0006355">
    <property type="term" value="P:regulation of DNA-templated transcription"/>
    <property type="evidence" value="ECO:0007669"/>
    <property type="project" value="InterPro"/>
</dbReference>
<dbReference type="Pfam" id="PF00196">
    <property type="entry name" value="GerE"/>
    <property type="match status" value="1"/>
</dbReference>
<evidence type="ECO:0000256" key="1">
    <source>
        <dbReference type="ARBA" id="ARBA00023015"/>
    </source>
</evidence>
<dbReference type="InterPro" id="IPR016032">
    <property type="entry name" value="Sig_transdc_resp-reg_C-effctor"/>
</dbReference>
<dbReference type="Proteomes" id="UP000316747">
    <property type="component" value="Unassembled WGS sequence"/>
</dbReference>
<keyword evidence="6" id="KW-1185">Reference proteome</keyword>
<keyword evidence="3" id="KW-0804">Transcription</keyword>
<name>A0A543I3A7_9MICO</name>
<dbReference type="InterPro" id="IPR029016">
    <property type="entry name" value="GAF-like_dom_sf"/>
</dbReference>
<dbReference type="PANTHER" id="PTHR44688">
    <property type="entry name" value="DNA-BINDING TRANSCRIPTIONAL ACTIVATOR DEVR_DOSR"/>
    <property type="match status" value="1"/>
</dbReference>
<feature type="domain" description="HTH luxR-type" evidence="4">
    <location>
        <begin position="261"/>
        <end position="327"/>
    </location>
</feature>
<dbReference type="InterPro" id="IPR000792">
    <property type="entry name" value="Tscrpt_reg_LuxR_C"/>
</dbReference>
<evidence type="ECO:0000313" key="5">
    <source>
        <dbReference type="EMBL" id="TQM65055.1"/>
    </source>
</evidence>
<reference evidence="5 6" key="1">
    <citation type="submission" date="2019-06" db="EMBL/GenBank/DDBJ databases">
        <title>Genome sequencing of plant associated microbes to promote plant fitness in Sorghum bicolor and Oryza sativa.</title>
        <authorList>
            <person name="Coleman-Derr D."/>
        </authorList>
    </citation>
    <scope>NUCLEOTIDE SEQUENCE [LARGE SCALE GENOMIC DNA]</scope>
    <source>
        <strain evidence="5 6">KV-663</strain>
    </source>
</reference>
<proteinExistence type="predicted"/>
<dbReference type="EMBL" id="VFPM01000001">
    <property type="protein sequence ID" value="TQM65055.1"/>
    <property type="molecule type" value="Genomic_DNA"/>
</dbReference>
<dbReference type="Gene3D" id="3.30.450.40">
    <property type="match status" value="1"/>
</dbReference>
<dbReference type="InterPro" id="IPR036388">
    <property type="entry name" value="WH-like_DNA-bd_sf"/>
</dbReference>
<dbReference type="GO" id="GO:0003677">
    <property type="term" value="F:DNA binding"/>
    <property type="evidence" value="ECO:0007669"/>
    <property type="project" value="UniProtKB-KW"/>
</dbReference>
<dbReference type="SUPFAM" id="SSF55781">
    <property type="entry name" value="GAF domain-like"/>
    <property type="match status" value="1"/>
</dbReference>
<dbReference type="Gene3D" id="1.10.10.10">
    <property type="entry name" value="Winged helix-like DNA-binding domain superfamily/Winged helix DNA-binding domain"/>
    <property type="match status" value="1"/>
</dbReference>
<dbReference type="RefSeq" id="WP_260439601.1">
    <property type="nucleotide sequence ID" value="NZ_VFPM01000001.1"/>
</dbReference>
<dbReference type="CDD" id="cd06170">
    <property type="entry name" value="LuxR_C_like"/>
    <property type="match status" value="1"/>
</dbReference>
<dbReference type="SUPFAM" id="SSF46894">
    <property type="entry name" value="C-terminal effector domain of the bipartite response regulators"/>
    <property type="match status" value="1"/>
</dbReference>
<evidence type="ECO:0000313" key="6">
    <source>
        <dbReference type="Proteomes" id="UP000316747"/>
    </source>
</evidence>
<evidence type="ECO:0000256" key="3">
    <source>
        <dbReference type="ARBA" id="ARBA00023163"/>
    </source>
</evidence>
<dbReference type="SMART" id="SM00421">
    <property type="entry name" value="HTH_LUXR"/>
    <property type="match status" value="1"/>
</dbReference>
<keyword evidence="2" id="KW-0238">DNA-binding</keyword>
<dbReference type="PANTHER" id="PTHR44688:SF16">
    <property type="entry name" value="DNA-BINDING TRANSCRIPTIONAL ACTIVATOR DEVR_DOSR"/>
    <property type="match status" value="1"/>
</dbReference>